<dbReference type="OrthoDB" id="9776255at2"/>
<dbReference type="KEGG" id="evi:Echvi_0490"/>
<evidence type="ECO:0000313" key="4">
    <source>
        <dbReference type="Proteomes" id="UP000010796"/>
    </source>
</evidence>
<dbReference type="InterPro" id="IPR013320">
    <property type="entry name" value="ConA-like_dom_sf"/>
</dbReference>
<dbReference type="AlphaFoldDB" id="L0FS61"/>
<dbReference type="InterPro" id="IPR000757">
    <property type="entry name" value="Beta-glucanase-like"/>
</dbReference>
<protein>
    <submittedName>
        <fullName evidence="3">Beta-glucanase/beta-glucan synthetase</fullName>
    </submittedName>
</protein>
<dbReference type="GO" id="GO:0005975">
    <property type="term" value="P:carbohydrate metabolic process"/>
    <property type="evidence" value="ECO:0007669"/>
    <property type="project" value="InterPro"/>
</dbReference>
<dbReference type="InterPro" id="IPR050546">
    <property type="entry name" value="Glycosyl_Hydrlase_16"/>
</dbReference>
<dbReference type="RefSeq" id="WP_015264341.1">
    <property type="nucleotide sequence ID" value="NC_019904.1"/>
</dbReference>
<dbReference type="STRING" id="926556.Echvi_0490"/>
<dbReference type="SUPFAM" id="SSF49899">
    <property type="entry name" value="Concanavalin A-like lectins/glucanases"/>
    <property type="match status" value="1"/>
</dbReference>
<accession>L0FS61</accession>
<dbReference type="Gene3D" id="2.60.120.200">
    <property type="match status" value="1"/>
</dbReference>
<organism evidence="3 4">
    <name type="scientific">Echinicola vietnamensis (strain DSM 17526 / LMG 23754 / KMM 6221)</name>
    <dbReference type="NCBI Taxonomy" id="926556"/>
    <lineage>
        <taxon>Bacteria</taxon>
        <taxon>Pseudomonadati</taxon>
        <taxon>Bacteroidota</taxon>
        <taxon>Cytophagia</taxon>
        <taxon>Cytophagales</taxon>
        <taxon>Cyclobacteriaceae</taxon>
        <taxon>Echinicola</taxon>
    </lineage>
</organism>
<evidence type="ECO:0000313" key="3">
    <source>
        <dbReference type="EMBL" id="AGA76774.1"/>
    </source>
</evidence>
<dbReference type="PANTHER" id="PTHR10963:SF55">
    <property type="entry name" value="GLYCOSIDE HYDROLASE FAMILY 16 PROTEIN"/>
    <property type="match status" value="1"/>
</dbReference>
<comment type="similarity">
    <text evidence="1">Belongs to the glycosyl hydrolase 16 family.</text>
</comment>
<dbReference type="PROSITE" id="PS51762">
    <property type="entry name" value="GH16_2"/>
    <property type="match status" value="1"/>
</dbReference>
<dbReference type="GO" id="GO:0004553">
    <property type="term" value="F:hydrolase activity, hydrolyzing O-glycosyl compounds"/>
    <property type="evidence" value="ECO:0007669"/>
    <property type="project" value="InterPro"/>
</dbReference>
<name>L0FS61_ECHVK</name>
<dbReference type="Proteomes" id="UP000010796">
    <property type="component" value="Chromosome"/>
</dbReference>
<evidence type="ECO:0000259" key="2">
    <source>
        <dbReference type="PROSITE" id="PS51762"/>
    </source>
</evidence>
<proteinExistence type="inferred from homology"/>
<feature type="domain" description="GH16" evidence="2">
    <location>
        <begin position="29"/>
        <end position="293"/>
    </location>
</feature>
<dbReference type="PROSITE" id="PS51257">
    <property type="entry name" value="PROKAR_LIPOPROTEIN"/>
    <property type="match status" value="1"/>
</dbReference>
<dbReference type="eggNOG" id="COG2273">
    <property type="taxonomic scope" value="Bacteria"/>
</dbReference>
<evidence type="ECO:0000256" key="1">
    <source>
        <dbReference type="ARBA" id="ARBA00006865"/>
    </source>
</evidence>
<dbReference type="Pfam" id="PF00722">
    <property type="entry name" value="Glyco_hydro_16"/>
    <property type="match status" value="1"/>
</dbReference>
<gene>
    <name evidence="3" type="ordered locus">Echvi_0490</name>
</gene>
<dbReference type="PANTHER" id="PTHR10963">
    <property type="entry name" value="GLYCOSYL HYDROLASE-RELATED"/>
    <property type="match status" value="1"/>
</dbReference>
<sequence>MKQDIFLLAGLFFIVLSCIVTVSSAQDVAWEIANKYPGYTLVWSEEFNAEGKVNEAFWSFEQGFVRNHEKQYYQKANASVKHGRLVIEGRREEMPNERYEEGSGDWRRSQKVAEYTSASINTRGKKAFQYGIIEVKAKIDTAKGMWPAIWTLGTDQPWPSCGEVDIMEFYRVDDQPTILANAAWKREGGQWEAQWDEQKVPFSDFTAQQASWPDQFHVWKMEWTDEHIKLYLDEQLLNEIDLAKTTNPDGFNPFHQPHYILLNLAIGANGGDPSGTAFPRSYEVDYVRVYQEK</sequence>
<dbReference type="CDD" id="cd08023">
    <property type="entry name" value="GH16_laminarinase_like"/>
    <property type="match status" value="1"/>
</dbReference>
<reference evidence="4" key="1">
    <citation type="submission" date="2012-02" db="EMBL/GenBank/DDBJ databases">
        <title>The complete genome of Echinicola vietnamensis DSM 17526.</title>
        <authorList>
            <person name="Lucas S."/>
            <person name="Copeland A."/>
            <person name="Lapidus A."/>
            <person name="Glavina del Rio T."/>
            <person name="Dalin E."/>
            <person name="Tice H."/>
            <person name="Bruce D."/>
            <person name="Goodwin L."/>
            <person name="Pitluck S."/>
            <person name="Peters L."/>
            <person name="Ovchinnikova G."/>
            <person name="Teshima H."/>
            <person name="Kyrpides N."/>
            <person name="Mavromatis K."/>
            <person name="Ivanova N."/>
            <person name="Brettin T."/>
            <person name="Detter J.C."/>
            <person name="Han C."/>
            <person name="Larimer F."/>
            <person name="Land M."/>
            <person name="Hauser L."/>
            <person name="Markowitz V."/>
            <person name="Cheng J.-F."/>
            <person name="Hugenholtz P."/>
            <person name="Woyke T."/>
            <person name="Wu D."/>
            <person name="Brambilla E."/>
            <person name="Klenk H.-P."/>
            <person name="Eisen J.A."/>
        </authorList>
    </citation>
    <scope>NUCLEOTIDE SEQUENCE [LARGE SCALE GENOMIC DNA]</scope>
    <source>
        <strain evidence="4">DSM 17526 / LMG 23754 / KMM 6221</strain>
    </source>
</reference>
<dbReference type="PATRIC" id="fig|926556.3.peg.491"/>
<dbReference type="HOGENOM" id="CLU_019533_0_1_10"/>
<keyword evidence="4" id="KW-1185">Reference proteome</keyword>
<dbReference type="EMBL" id="CP003346">
    <property type="protein sequence ID" value="AGA76774.1"/>
    <property type="molecule type" value="Genomic_DNA"/>
</dbReference>